<evidence type="ECO:0000259" key="7">
    <source>
        <dbReference type="Pfam" id="PF06305"/>
    </source>
</evidence>
<evidence type="ECO:0000256" key="2">
    <source>
        <dbReference type="ARBA" id="ARBA00022692"/>
    </source>
</evidence>
<feature type="domain" description="Lipopolysaccharide assembly protein A" evidence="7">
    <location>
        <begin position="84"/>
        <end position="132"/>
    </location>
</feature>
<evidence type="ECO:0000256" key="6">
    <source>
        <dbReference type="SAM" id="Phobius"/>
    </source>
</evidence>
<feature type="transmembrane region" description="Helical" evidence="6">
    <location>
        <begin position="102"/>
        <end position="126"/>
    </location>
</feature>
<feature type="region of interest" description="Disordered" evidence="5">
    <location>
        <begin position="1"/>
        <end position="56"/>
    </location>
</feature>
<proteinExistence type="predicted"/>
<sequence>MVGMSDNNQPNSVPQPTNPEPVSTPQNPPVSNTESVAGAPAQNPASPKKNSEQREVKKTLAGTTWVALIVGVLLLILLLVFILQNQESAELQLLGWTMTFPIGVGMLIAAIVGALIMALVGGVRIVQLRKQVTE</sequence>
<evidence type="ECO:0000256" key="1">
    <source>
        <dbReference type="ARBA" id="ARBA00022475"/>
    </source>
</evidence>
<feature type="compositionally biased region" description="Polar residues" evidence="5">
    <location>
        <begin position="1"/>
        <end position="35"/>
    </location>
</feature>
<keyword evidence="1" id="KW-1003">Cell membrane</keyword>
<evidence type="ECO:0000313" key="8">
    <source>
        <dbReference type="EMBL" id="MCZ9289247.1"/>
    </source>
</evidence>
<dbReference type="InterPro" id="IPR010445">
    <property type="entry name" value="LapA_dom"/>
</dbReference>
<dbReference type="AlphaFoldDB" id="A0A9X3LJU0"/>
<accession>A0A9X3LJU0</accession>
<protein>
    <submittedName>
        <fullName evidence="8">Lipopolysaccharide assembly protein LapA domain-containing protein</fullName>
    </submittedName>
</protein>
<organism evidence="8 9">
    <name type="scientific">Corynebacterium evansiae</name>
    <dbReference type="NCBI Taxonomy" id="2913499"/>
    <lineage>
        <taxon>Bacteria</taxon>
        <taxon>Bacillati</taxon>
        <taxon>Actinomycetota</taxon>
        <taxon>Actinomycetes</taxon>
        <taxon>Mycobacteriales</taxon>
        <taxon>Corynebacteriaceae</taxon>
        <taxon>Corynebacterium</taxon>
    </lineage>
</organism>
<evidence type="ECO:0000256" key="3">
    <source>
        <dbReference type="ARBA" id="ARBA00022989"/>
    </source>
</evidence>
<evidence type="ECO:0000256" key="4">
    <source>
        <dbReference type="ARBA" id="ARBA00023136"/>
    </source>
</evidence>
<dbReference type="Proteomes" id="UP001146469">
    <property type="component" value="Unassembled WGS sequence"/>
</dbReference>
<evidence type="ECO:0000313" key="9">
    <source>
        <dbReference type="Proteomes" id="UP001146469"/>
    </source>
</evidence>
<comment type="caution">
    <text evidence="8">The sequence shown here is derived from an EMBL/GenBank/DDBJ whole genome shotgun (WGS) entry which is preliminary data.</text>
</comment>
<keyword evidence="9" id="KW-1185">Reference proteome</keyword>
<evidence type="ECO:0000256" key="5">
    <source>
        <dbReference type="SAM" id="MobiDB-lite"/>
    </source>
</evidence>
<dbReference type="Pfam" id="PF06305">
    <property type="entry name" value="LapA_dom"/>
    <property type="match status" value="1"/>
</dbReference>
<reference evidence="8" key="1">
    <citation type="submission" date="2022-02" db="EMBL/GenBank/DDBJ databases">
        <title>Corynebacterium sp. from urogenital microbiome.</title>
        <authorList>
            <person name="Cappelli E.A."/>
            <person name="Ribeiro T.G."/>
            <person name="Peixe L."/>
        </authorList>
    </citation>
    <scope>NUCLEOTIDE SEQUENCE</scope>
    <source>
        <strain evidence="8">C8Ua_174</strain>
    </source>
</reference>
<keyword evidence="2 6" id="KW-0812">Transmembrane</keyword>
<dbReference type="EMBL" id="JAKMUT010000002">
    <property type="protein sequence ID" value="MCZ9289247.1"/>
    <property type="molecule type" value="Genomic_DNA"/>
</dbReference>
<dbReference type="GO" id="GO:0005886">
    <property type="term" value="C:plasma membrane"/>
    <property type="evidence" value="ECO:0007669"/>
    <property type="project" value="InterPro"/>
</dbReference>
<name>A0A9X3LJU0_9CORY</name>
<gene>
    <name evidence="8" type="ORF">L8V00_03355</name>
</gene>
<keyword evidence="4 6" id="KW-0472">Membrane</keyword>
<keyword evidence="3 6" id="KW-1133">Transmembrane helix</keyword>
<feature type="transmembrane region" description="Helical" evidence="6">
    <location>
        <begin position="59"/>
        <end position="82"/>
    </location>
</feature>